<dbReference type="InterPro" id="IPR012675">
    <property type="entry name" value="Beta-grasp_dom_sf"/>
</dbReference>
<dbReference type="AlphaFoldDB" id="A0A839QNS5"/>
<dbReference type="InterPro" id="IPR016155">
    <property type="entry name" value="Mopterin_synth/thiamin_S_b"/>
</dbReference>
<protein>
    <submittedName>
        <fullName evidence="1">Molybdopterin converting factor small subunit</fullName>
    </submittedName>
</protein>
<keyword evidence="2" id="KW-1185">Reference proteome</keyword>
<comment type="caution">
    <text evidence="1">The sequence shown here is derived from an EMBL/GenBank/DDBJ whole genome shotgun (WGS) entry which is preliminary data.</text>
</comment>
<dbReference type="InterPro" id="IPR052045">
    <property type="entry name" value="Sulfur_Carrier/Prot_Modifier"/>
</dbReference>
<organism evidence="1 2">
    <name type="scientific">Paeniglutamicibacter cryotolerans</name>
    <dbReference type="NCBI Taxonomy" id="670079"/>
    <lineage>
        <taxon>Bacteria</taxon>
        <taxon>Bacillati</taxon>
        <taxon>Actinomycetota</taxon>
        <taxon>Actinomycetes</taxon>
        <taxon>Micrococcales</taxon>
        <taxon>Micrococcaceae</taxon>
        <taxon>Paeniglutamicibacter</taxon>
    </lineage>
</organism>
<dbReference type="RefSeq" id="WP_183510191.1">
    <property type="nucleotide sequence ID" value="NZ_BAABGK010000013.1"/>
</dbReference>
<gene>
    <name evidence="1" type="ORF">E9229_001053</name>
</gene>
<dbReference type="PANTHER" id="PTHR38031:SF1">
    <property type="entry name" value="SULFUR CARRIER PROTEIN CYSO"/>
    <property type="match status" value="1"/>
</dbReference>
<dbReference type="SUPFAM" id="SSF54285">
    <property type="entry name" value="MoaD/ThiS"/>
    <property type="match status" value="1"/>
</dbReference>
<dbReference type="PANTHER" id="PTHR38031">
    <property type="entry name" value="SULFUR CARRIER PROTEIN SLR0821-RELATED"/>
    <property type="match status" value="1"/>
</dbReference>
<dbReference type="Gene3D" id="3.10.20.30">
    <property type="match status" value="1"/>
</dbReference>
<accession>A0A839QNS5</accession>
<reference evidence="1 2" key="1">
    <citation type="submission" date="2020-08" db="EMBL/GenBank/DDBJ databases">
        <title>Sequencing the genomes of 1000 actinobacteria strains.</title>
        <authorList>
            <person name="Klenk H.-P."/>
        </authorList>
    </citation>
    <scope>NUCLEOTIDE SEQUENCE [LARGE SCALE GENOMIC DNA]</scope>
    <source>
        <strain evidence="1 2">DSM 22826</strain>
    </source>
</reference>
<dbReference type="Pfam" id="PF02597">
    <property type="entry name" value="ThiS"/>
    <property type="match status" value="1"/>
</dbReference>
<sequence>MGSIIVELPQILSACLDGERRREMLLAGESTIGRVLEELGNGHPGFVRRVRDETGAVRRYVNVFVGRDNIRDLDGLATTVRDGDTVMIIASVAGG</sequence>
<evidence type="ECO:0000313" key="2">
    <source>
        <dbReference type="Proteomes" id="UP000523000"/>
    </source>
</evidence>
<dbReference type="Proteomes" id="UP000523000">
    <property type="component" value="Unassembled WGS sequence"/>
</dbReference>
<evidence type="ECO:0000313" key="1">
    <source>
        <dbReference type="EMBL" id="MBB2994862.1"/>
    </source>
</evidence>
<dbReference type="EMBL" id="JACHVS010000001">
    <property type="protein sequence ID" value="MBB2994862.1"/>
    <property type="molecule type" value="Genomic_DNA"/>
</dbReference>
<dbReference type="InterPro" id="IPR003749">
    <property type="entry name" value="ThiS/MoaD-like"/>
</dbReference>
<proteinExistence type="predicted"/>
<name>A0A839QNS5_9MICC</name>